<keyword evidence="2" id="KW-1185">Reference proteome</keyword>
<evidence type="ECO:0000313" key="1">
    <source>
        <dbReference type="EMBL" id="KDS93309.1"/>
    </source>
</evidence>
<comment type="caution">
    <text evidence="1">The sequence shown here is derived from an EMBL/GenBank/DDBJ whole genome shotgun (WGS) entry which is preliminary data.</text>
</comment>
<accession>A0ABR4SJC8</accession>
<protein>
    <submittedName>
        <fullName evidence="1">Uncharacterized protein</fullName>
    </submittedName>
</protein>
<reference evidence="1 2" key="1">
    <citation type="submission" date="2014-01" db="EMBL/GenBank/DDBJ databases">
        <title>Draft genome sequence of the multidrug-resistant clinical isolate Dermabacter hominis 1368.</title>
        <authorList>
            <person name="Albersmeier A."/>
            <person name="Bomholt C."/>
            <person name="Glaub A."/>
            <person name="Ruckert C."/>
            <person name="Soriano F."/>
            <person name="Fernandez-Natal I."/>
            <person name="Tauch A."/>
        </authorList>
    </citation>
    <scope>NUCLEOTIDE SEQUENCE [LARGE SCALE GENOMIC DNA]</scope>
    <source>
        <strain evidence="1 2">1368</strain>
    </source>
</reference>
<proteinExistence type="predicted"/>
<name>A0ABR4SJC8_9MICO</name>
<evidence type="ECO:0000313" key="2">
    <source>
        <dbReference type="Proteomes" id="UP000030182"/>
    </source>
</evidence>
<dbReference type="Proteomes" id="UP000030182">
    <property type="component" value="Unassembled WGS sequence"/>
</dbReference>
<organism evidence="1 2">
    <name type="scientific">Dermabacter hominis 1368</name>
    <dbReference type="NCBI Taxonomy" id="1450519"/>
    <lineage>
        <taxon>Bacteria</taxon>
        <taxon>Bacillati</taxon>
        <taxon>Actinomycetota</taxon>
        <taxon>Actinomycetes</taxon>
        <taxon>Micrococcales</taxon>
        <taxon>Dermabacteraceae</taxon>
        <taxon>Dermabacter</taxon>
    </lineage>
</organism>
<dbReference type="EMBL" id="JDRS01000008">
    <property type="protein sequence ID" value="KDS93309.1"/>
    <property type="molecule type" value="Genomic_DNA"/>
</dbReference>
<gene>
    <name evidence="1" type="ORF">DHOM_06715</name>
</gene>
<sequence>MRSIIEPATKRLSSSLGVNASVNGEFVVWNVDNEYGPQFSVRYNENLFRLSFLEFGLVYPVPSPWSEEMFIEVVEDILAIAEMCTKGEYLIGQRKRRFFPSYNFLILDFLDGRYVEIPEVDALFPTSIVRL</sequence>